<dbReference type="Gene3D" id="2.60.200.20">
    <property type="match status" value="1"/>
</dbReference>
<dbReference type="InterPro" id="IPR000253">
    <property type="entry name" value="FHA_dom"/>
</dbReference>
<evidence type="ECO:0000259" key="3">
    <source>
        <dbReference type="PROSITE" id="PS50006"/>
    </source>
</evidence>
<dbReference type="OMA" id="IHSTHGC"/>
<dbReference type="InterPro" id="IPR050923">
    <property type="entry name" value="Cell_Proc_Reg/RNA_Proc"/>
</dbReference>
<feature type="domain" description="FHA" evidence="3">
    <location>
        <begin position="112"/>
        <end position="169"/>
    </location>
</feature>
<evidence type="ECO:0000313" key="4">
    <source>
        <dbReference type="Proteomes" id="UP000887565"/>
    </source>
</evidence>
<dbReference type="SMART" id="SM00240">
    <property type="entry name" value="FHA"/>
    <property type="match status" value="1"/>
</dbReference>
<dbReference type="PROSITE" id="PS50006">
    <property type="entry name" value="FHA_DOMAIN"/>
    <property type="match status" value="1"/>
</dbReference>
<feature type="coiled-coil region" evidence="1">
    <location>
        <begin position="446"/>
        <end position="480"/>
    </location>
</feature>
<dbReference type="Pfam" id="PF00498">
    <property type="entry name" value="FHA"/>
    <property type="match status" value="1"/>
</dbReference>
<dbReference type="CDD" id="cd22677">
    <property type="entry name" value="FHA_Kanadaptin"/>
    <property type="match status" value="1"/>
</dbReference>
<dbReference type="InterPro" id="IPR008984">
    <property type="entry name" value="SMAD_FHA_dom_sf"/>
</dbReference>
<dbReference type="WBParaSite" id="nRc.2.0.1.t43197-RA">
    <property type="protein sequence ID" value="nRc.2.0.1.t43197-RA"/>
    <property type="gene ID" value="nRc.2.0.1.g43197"/>
</dbReference>
<evidence type="ECO:0000256" key="2">
    <source>
        <dbReference type="SAM" id="MobiDB-lite"/>
    </source>
</evidence>
<protein>
    <submittedName>
        <fullName evidence="5">FHA domain-containing protein</fullName>
    </submittedName>
</protein>
<dbReference type="Proteomes" id="UP000887565">
    <property type="component" value="Unplaced"/>
</dbReference>
<dbReference type="PANTHER" id="PTHR23308">
    <property type="entry name" value="NUCLEAR INHIBITOR OF PROTEIN PHOSPHATASE-1"/>
    <property type="match status" value="1"/>
</dbReference>
<accession>A0A915KW83</accession>
<feature type="region of interest" description="Disordered" evidence="2">
    <location>
        <begin position="678"/>
        <end position="697"/>
    </location>
</feature>
<dbReference type="AlphaFoldDB" id="A0A915KW83"/>
<dbReference type="SUPFAM" id="SSF49879">
    <property type="entry name" value="SMAD/FHA domain"/>
    <property type="match status" value="1"/>
</dbReference>
<keyword evidence="4" id="KW-1185">Reference proteome</keyword>
<dbReference type="CDD" id="cd19856">
    <property type="entry name" value="DSRM_Kanadaptin"/>
    <property type="match status" value="1"/>
</dbReference>
<evidence type="ECO:0000256" key="1">
    <source>
        <dbReference type="SAM" id="Coils"/>
    </source>
</evidence>
<reference evidence="5" key="1">
    <citation type="submission" date="2022-11" db="UniProtKB">
        <authorList>
            <consortium name="WormBaseParasite"/>
        </authorList>
    </citation>
    <scope>IDENTIFICATION</scope>
</reference>
<dbReference type="SUPFAM" id="SSF54768">
    <property type="entry name" value="dsRNA-binding domain-like"/>
    <property type="match status" value="1"/>
</dbReference>
<dbReference type="FunFam" id="2.60.200.20:FF:000053">
    <property type="entry name" value="Os06g0275900 protein"/>
    <property type="match status" value="1"/>
</dbReference>
<evidence type="ECO:0000313" key="5">
    <source>
        <dbReference type="WBParaSite" id="nRc.2.0.1.t43197-RA"/>
    </source>
</evidence>
<dbReference type="Gene3D" id="3.30.160.20">
    <property type="match status" value="1"/>
</dbReference>
<feature type="coiled-coil region" evidence="1">
    <location>
        <begin position="224"/>
        <end position="261"/>
    </location>
</feature>
<keyword evidence="1" id="KW-0175">Coiled coil</keyword>
<proteinExistence type="predicted"/>
<name>A0A915KW83_ROMCU</name>
<sequence length="697" mass="79981">MEFERDFKTPLELNESHEQLHFKIPSKKLIANTTVVQPSTDIDVDIKNLSLPMPIPILPENDESPKEKSIVDLPYKVPAWSGVCAQHEEFCLEVLKNGCIIDKIDIRRKPFYVFGRQKECDIQLEHPSISRYHAILQYRQLGDRKRDEVGWYLYDMGSTHGTVMNKQKVPPHMHIRAKVGYVMKFGGSSRLFVLQGPDEDVEPESELTVTEIKQKAEKQKLIALQAKSAKQNILEQKLKKAEEEKNAMENNQKNETDAKEESCGVDWGMGFDTYGKNDDEDEDENEGENIDLEDVVKREQFYIDDPKKALKNFFDREGCELKYEYFEKGKTFNRQWHCRVELPVETSTGRTIYAEVTVTGGKKEASTSCALEACRMLDAYGVLRKSHQESKKPQGKSLRDNDYYDSDEDVYFDRTGELERKRHERQKRLSTIESATGSRAATVDNYETLQVKLVNVENEIERVKQQLELLNAELHEKSGDTNEQKKNTDRDTLDDYMINMSRIDSSRAKTRSSQLRQKLIDLNKSATRFRKLVAIARPASSVLSTLKGASSKIITGSMKRPTPSIIKDSAPTDDQITFKNQVKTVFIGQEEVEVEEKEVETAKEKSANHVELLTQKEEDVEKTVEMRRPGIKANISVEKTDNNTHTEAKKAKIVLETKEKPSFMEYDKMNDPDYAVWMPPENQSGDGRTSLNEKLGY</sequence>
<feature type="compositionally biased region" description="Polar residues" evidence="2">
    <location>
        <begin position="681"/>
        <end position="697"/>
    </location>
</feature>
<organism evidence="4 5">
    <name type="scientific">Romanomermis culicivorax</name>
    <name type="common">Nematode worm</name>
    <dbReference type="NCBI Taxonomy" id="13658"/>
    <lineage>
        <taxon>Eukaryota</taxon>
        <taxon>Metazoa</taxon>
        <taxon>Ecdysozoa</taxon>
        <taxon>Nematoda</taxon>
        <taxon>Enoplea</taxon>
        <taxon>Dorylaimia</taxon>
        <taxon>Mermithida</taxon>
        <taxon>Mermithoidea</taxon>
        <taxon>Mermithidae</taxon>
        <taxon>Romanomermis</taxon>
    </lineage>
</organism>